<keyword evidence="2" id="KW-0732">Signal</keyword>
<organism evidence="3 4">
    <name type="scientific">Stieleria bergensis</name>
    <dbReference type="NCBI Taxonomy" id="2528025"/>
    <lineage>
        <taxon>Bacteria</taxon>
        <taxon>Pseudomonadati</taxon>
        <taxon>Planctomycetota</taxon>
        <taxon>Planctomycetia</taxon>
        <taxon>Pirellulales</taxon>
        <taxon>Pirellulaceae</taxon>
        <taxon>Stieleria</taxon>
    </lineage>
</organism>
<gene>
    <name evidence="3" type="ORF">SV7mr_17380</name>
</gene>
<feature type="signal peptide" evidence="2">
    <location>
        <begin position="1"/>
        <end position="26"/>
    </location>
</feature>
<feature type="region of interest" description="Disordered" evidence="1">
    <location>
        <begin position="64"/>
        <end position="86"/>
    </location>
</feature>
<evidence type="ECO:0008006" key="5">
    <source>
        <dbReference type="Google" id="ProtNLM"/>
    </source>
</evidence>
<dbReference type="EMBL" id="CP036272">
    <property type="protein sequence ID" value="QDT59231.1"/>
    <property type="molecule type" value="Genomic_DNA"/>
</dbReference>
<protein>
    <recommendedName>
        <fullName evidence="5">DUF2946 domain-containing protein</fullName>
    </recommendedName>
</protein>
<evidence type="ECO:0000313" key="4">
    <source>
        <dbReference type="Proteomes" id="UP000315003"/>
    </source>
</evidence>
<proteinExistence type="predicted"/>
<evidence type="ECO:0000256" key="2">
    <source>
        <dbReference type="SAM" id="SignalP"/>
    </source>
</evidence>
<dbReference type="Proteomes" id="UP000315003">
    <property type="component" value="Chromosome"/>
</dbReference>
<dbReference type="RefSeq" id="WP_419188257.1">
    <property type="nucleotide sequence ID" value="NZ_CP036272.1"/>
</dbReference>
<reference evidence="3 4" key="1">
    <citation type="submission" date="2019-02" db="EMBL/GenBank/DDBJ databases">
        <title>Deep-cultivation of Planctomycetes and their phenomic and genomic characterization uncovers novel biology.</title>
        <authorList>
            <person name="Wiegand S."/>
            <person name="Jogler M."/>
            <person name="Boedeker C."/>
            <person name="Pinto D."/>
            <person name="Vollmers J."/>
            <person name="Rivas-Marin E."/>
            <person name="Kohn T."/>
            <person name="Peeters S.H."/>
            <person name="Heuer A."/>
            <person name="Rast P."/>
            <person name="Oberbeckmann S."/>
            <person name="Bunk B."/>
            <person name="Jeske O."/>
            <person name="Meyerdierks A."/>
            <person name="Storesund J.E."/>
            <person name="Kallscheuer N."/>
            <person name="Luecker S."/>
            <person name="Lage O.M."/>
            <person name="Pohl T."/>
            <person name="Merkel B.J."/>
            <person name="Hornburger P."/>
            <person name="Mueller R.-W."/>
            <person name="Bruemmer F."/>
            <person name="Labrenz M."/>
            <person name="Spormann A.M."/>
            <person name="Op den Camp H."/>
            <person name="Overmann J."/>
            <person name="Amann R."/>
            <person name="Jetten M.S.M."/>
            <person name="Mascher T."/>
            <person name="Medema M.H."/>
            <person name="Devos D.P."/>
            <person name="Kaster A.-K."/>
            <person name="Ovreas L."/>
            <person name="Rohde M."/>
            <person name="Galperin M.Y."/>
            <person name="Jogler C."/>
        </authorList>
    </citation>
    <scope>NUCLEOTIDE SEQUENCE [LARGE SCALE GENOMIC DNA]</scope>
    <source>
        <strain evidence="3 4">SV_7m_r</strain>
    </source>
</reference>
<feature type="compositionally biased region" description="Polar residues" evidence="1">
    <location>
        <begin position="64"/>
        <end position="73"/>
    </location>
</feature>
<sequence length="141" mass="14848" precursor="true">MTPSLKSTLASLLCCLALLGHAPAWLHVAQCGDKCGHPTGQSLEQDEPQFSACAHGCLHHQATTSKPAEQNGNDPDPTDEPHDSESCVLCQSLEAPLGAGWEKFHAVLTGNCLVEPAIVSPNFYRAGFLAIPQPRGPPASV</sequence>
<evidence type="ECO:0000313" key="3">
    <source>
        <dbReference type="EMBL" id="QDT59231.1"/>
    </source>
</evidence>
<keyword evidence="4" id="KW-1185">Reference proteome</keyword>
<name>A0A517SSY1_9BACT</name>
<dbReference type="AlphaFoldDB" id="A0A517SSY1"/>
<accession>A0A517SSY1</accession>
<feature type="chain" id="PRO_5022057696" description="DUF2946 domain-containing protein" evidence="2">
    <location>
        <begin position="27"/>
        <end position="141"/>
    </location>
</feature>
<evidence type="ECO:0000256" key="1">
    <source>
        <dbReference type="SAM" id="MobiDB-lite"/>
    </source>
</evidence>